<sequence>MEVKKQKPPGKKMLKRMSLYTKWLLCAIGGLILIGFGLSIFSEASNLKHTNAPFLRWFLLGSYSLIMINAGLCVFGQAIIFKVRMENKKLIKKALKQREKNARKKLTITKLDTSRSE</sequence>
<dbReference type="AlphaFoldDB" id="A0A917DT52"/>
<gene>
    <name evidence="2" type="ORF">GCM10011514_34820</name>
</gene>
<dbReference type="EMBL" id="BMKK01000007">
    <property type="protein sequence ID" value="GGD67759.1"/>
    <property type="molecule type" value="Genomic_DNA"/>
</dbReference>
<feature type="transmembrane region" description="Helical" evidence="1">
    <location>
        <begin position="20"/>
        <end position="41"/>
    </location>
</feature>
<feature type="transmembrane region" description="Helical" evidence="1">
    <location>
        <begin position="61"/>
        <end position="83"/>
    </location>
</feature>
<keyword evidence="1" id="KW-1133">Transmembrane helix</keyword>
<name>A0A917DT52_9BACT</name>
<evidence type="ECO:0000313" key="2">
    <source>
        <dbReference type="EMBL" id="GGD67759.1"/>
    </source>
</evidence>
<evidence type="ECO:0000313" key="3">
    <source>
        <dbReference type="Proteomes" id="UP000609064"/>
    </source>
</evidence>
<accession>A0A917DT52</accession>
<keyword evidence="1" id="KW-0812">Transmembrane</keyword>
<keyword evidence="3" id="KW-1185">Reference proteome</keyword>
<organism evidence="2 3">
    <name type="scientific">Emticicia aquatilis</name>
    <dbReference type="NCBI Taxonomy" id="1537369"/>
    <lineage>
        <taxon>Bacteria</taxon>
        <taxon>Pseudomonadati</taxon>
        <taxon>Bacteroidota</taxon>
        <taxon>Cytophagia</taxon>
        <taxon>Cytophagales</taxon>
        <taxon>Leadbetterellaceae</taxon>
        <taxon>Emticicia</taxon>
    </lineage>
</organism>
<dbReference type="Proteomes" id="UP000609064">
    <property type="component" value="Unassembled WGS sequence"/>
</dbReference>
<comment type="caution">
    <text evidence="2">The sequence shown here is derived from an EMBL/GenBank/DDBJ whole genome shotgun (WGS) entry which is preliminary data.</text>
</comment>
<protein>
    <submittedName>
        <fullName evidence="2">Uncharacterized protein</fullName>
    </submittedName>
</protein>
<proteinExistence type="predicted"/>
<evidence type="ECO:0000256" key="1">
    <source>
        <dbReference type="SAM" id="Phobius"/>
    </source>
</evidence>
<keyword evidence="1" id="KW-0472">Membrane</keyword>
<reference evidence="2" key="1">
    <citation type="journal article" date="2014" name="Int. J. Syst. Evol. Microbiol.">
        <title>Complete genome sequence of Corynebacterium casei LMG S-19264T (=DSM 44701T), isolated from a smear-ripened cheese.</title>
        <authorList>
            <consortium name="US DOE Joint Genome Institute (JGI-PGF)"/>
            <person name="Walter F."/>
            <person name="Albersmeier A."/>
            <person name="Kalinowski J."/>
            <person name="Ruckert C."/>
        </authorList>
    </citation>
    <scope>NUCLEOTIDE SEQUENCE</scope>
    <source>
        <strain evidence="2">CGMCC 1.15958</strain>
    </source>
</reference>
<dbReference type="RefSeq" id="WP_188767777.1">
    <property type="nucleotide sequence ID" value="NZ_BMKK01000007.1"/>
</dbReference>
<reference evidence="2" key="2">
    <citation type="submission" date="2020-09" db="EMBL/GenBank/DDBJ databases">
        <authorList>
            <person name="Sun Q."/>
            <person name="Zhou Y."/>
        </authorList>
    </citation>
    <scope>NUCLEOTIDE SEQUENCE</scope>
    <source>
        <strain evidence="2">CGMCC 1.15958</strain>
    </source>
</reference>